<sequence>MILIARIVDLLITVINTLILIRVILSWLAPMSRNGFTDLVYNTTEPILRPFRVLIPMGNMRMDISPIIAYFFFIILRKLIFMLIF</sequence>
<dbReference type="EMBL" id="UGGU01000003">
    <property type="protein sequence ID" value="STO31573.1"/>
    <property type="molecule type" value="Genomic_DNA"/>
</dbReference>
<proteinExistence type="predicted"/>
<dbReference type="RefSeq" id="WP_115269996.1">
    <property type="nucleotide sequence ID" value="NZ_CASFEE010000023.1"/>
</dbReference>
<dbReference type="OrthoDB" id="283553at2"/>
<organism evidence="2 3">
    <name type="scientific">Fusobacterium necrogenes</name>
    <dbReference type="NCBI Taxonomy" id="858"/>
    <lineage>
        <taxon>Bacteria</taxon>
        <taxon>Fusobacteriati</taxon>
        <taxon>Fusobacteriota</taxon>
        <taxon>Fusobacteriia</taxon>
        <taxon>Fusobacteriales</taxon>
        <taxon>Fusobacteriaceae</taxon>
        <taxon>Fusobacterium</taxon>
    </lineage>
</organism>
<dbReference type="GO" id="GO:0016020">
    <property type="term" value="C:membrane"/>
    <property type="evidence" value="ECO:0007669"/>
    <property type="project" value="InterPro"/>
</dbReference>
<accession>A0A377GXJ2</accession>
<keyword evidence="3" id="KW-1185">Reference proteome</keyword>
<keyword evidence="1" id="KW-0472">Membrane</keyword>
<evidence type="ECO:0000256" key="1">
    <source>
        <dbReference type="SAM" id="Phobius"/>
    </source>
</evidence>
<gene>
    <name evidence="2" type="ORF">NCTC10723_01027</name>
</gene>
<protein>
    <submittedName>
        <fullName evidence="2">YGGT family</fullName>
    </submittedName>
</protein>
<keyword evidence="1" id="KW-1133">Transmembrane helix</keyword>
<dbReference type="Pfam" id="PF02325">
    <property type="entry name" value="CCB3_YggT"/>
    <property type="match status" value="1"/>
</dbReference>
<evidence type="ECO:0000313" key="2">
    <source>
        <dbReference type="EMBL" id="STO31573.1"/>
    </source>
</evidence>
<feature type="transmembrane region" description="Helical" evidence="1">
    <location>
        <begin position="67"/>
        <end position="84"/>
    </location>
</feature>
<keyword evidence="1" id="KW-0812">Transmembrane</keyword>
<evidence type="ECO:0000313" key="3">
    <source>
        <dbReference type="Proteomes" id="UP000255328"/>
    </source>
</evidence>
<reference evidence="2 3" key="1">
    <citation type="submission" date="2018-06" db="EMBL/GenBank/DDBJ databases">
        <authorList>
            <consortium name="Pathogen Informatics"/>
            <person name="Doyle S."/>
        </authorList>
    </citation>
    <scope>NUCLEOTIDE SEQUENCE [LARGE SCALE GENOMIC DNA]</scope>
    <source>
        <strain evidence="2 3">NCTC10723</strain>
    </source>
</reference>
<dbReference type="Proteomes" id="UP000255328">
    <property type="component" value="Unassembled WGS sequence"/>
</dbReference>
<feature type="transmembrane region" description="Helical" evidence="1">
    <location>
        <begin position="7"/>
        <end position="29"/>
    </location>
</feature>
<dbReference type="InterPro" id="IPR003425">
    <property type="entry name" value="CCB3/YggT"/>
</dbReference>
<name>A0A377GXJ2_9FUSO</name>
<dbReference type="AlphaFoldDB" id="A0A377GXJ2"/>